<sequence length="830" mass="93055">MDTNISYTPLSTGNQEGPVEVSHITSSAATSASRTRSWEVYRIMAQHLVRYRQHRTCANLNGTCKRIFSATLPILFRVVIWRFDWTEGSTLQQWLQTQFLPLARARGAKYIEFLIDEPPTERSTIPTHPANVLLFQTRAKVIEPILRHSLPSTRSGKLKATATILGGQTHIWTHENFQYNQDDFATLFQSFFGAAFSERDFRFRQVTMFRHDLGRVWLTTHPHPTGGPVFRLRWEAFNYPAPVGIPGQAMTFGEVRHIGSRSMEAIRNLESAFIDAVSCLASFSGSHMYRSIAADEAVSLPELMVDNLDTPALVCILQTLSDVLMRDASCTYVNVILSLFTPIAMDQIRELLFSITPAYLSVASRDVRMPSTERLIIKSPFAHFLNCKLIGTIDLNFTRAQLEWYLCQQGPGSSLFWHNMISWPFIAAPLSQAALSRTGPTQSSSQPLRGDLVPLDIPTDICACVARCLVDANMQGTCASLNAASSHVRYATLPALYRVLVWTSRTWDAVDNSAGGWNGQEDMQQRMMRMARHILDVDTEEWRLWTGMISGPGAQYIEFGFGSNDVISLLECLDRLPRPPNAAYEGYSLQVDFCRSGLWTPFGSRGGRVYAPASRPLLQIWSLYLDFAQVSTVWQRPEEQPTFKHLMRFYAAAVRDALVILSQRVILHKYIVGRNSAFLGRPPFFHATVPDVTEATLLAKTLIIAESKLVRAIQLHQGRALIEVCINVTTPCSVADIRDILSLVTPTYLGHAPWLCLCISEIARLFRITSWVEAASGSLSIGVRSGRLDLQIREGDSIAERNQYEFDIAPAPPDDADAFIDTYAAAPFRQ</sequence>
<dbReference type="Proteomes" id="UP001230649">
    <property type="component" value="Unassembled WGS sequence"/>
</dbReference>
<organism evidence="1 2">
    <name type="scientific">Naganishia adeliensis</name>
    <dbReference type="NCBI Taxonomy" id="92952"/>
    <lineage>
        <taxon>Eukaryota</taxon>
        <taxon>Fungi</taxon>
        <taxon>Dikarya</taxon>
        <taxon>Basidiomycota</taxon>
        <taxon>Agaricomycotina</taxon>
        <taxon>Tremellomycetes</taxon>
        <taxon>Filobasidiales</taxon>
        <taxon>Filobasidiaceae</taxon>
        <taxon>Naganishia</taxon>
    </lineage>
</organism>
<name>A0ACC2W9G5_9TREE</name>
<accession>A0ACC2W9G5</accession>
<evidence type="ECO:0000313" key="1">
    <source>
        <dbReference type="EMBL" id="KAJ9108063.1"/>
    </source>
</evidence>
<gene>
    <name evidence="1" type="ORF">QFC20_003632</name>
</gene>
<dbReference type="EMBL" id="JASBWS010000034">
    <property type="protein sequence ID" value="KAJ9108063.1"/>
    <property type="molecule type" value="Genomic_DNA"/>
</dbReference>
<reference evidence="1" key="1">
    <citation type="submission" date="2023-04" db="EMBL/GenBank/DDBJ databases">
        <title>Draft Genome sequencing of Naganishia species isolated from polar environments using Oxford Nanopore Technology.</title>
        <authorList>
            <person name="Leo P."/>
            <person name="Venkateswaran K."/>
        </authorList>
    </citation>
    <scope>NUCLEOTIDE SEQUENCE</scope>
    <source>
        <strain evidence="1">MNA-CCFEE 5262</strain>
    </source>
</reference>
<protein>
    <submittedName>
        <fullName evidence="1">Uncharacterized protein</fullName>
    </submittedName>
</protein>
<evidence type="ECO:0000313" key="2">
    <source>
        <dbReference type="Proteomes" id="UP001230649"/>
    </source>
</evidence>
<proteinExistence type="predicted"/>
<comment type="caution">
    <text evidence="1">The sequence shown here is derived from an EMBL/GenBank/DDBJ whole genome shotgun (WGS) entry which is preliminary data.</text>
</comment>
<keyword evidence="2" id="KW-1185">Reference proteome</keyword>